<evidence type="ECO:0000313" key="15">
    <source>
        <dbReference type="Proteomes" id="UP001273531"/>
    </source>
</evidence>
<dbReference type="Pfam" id="PF00593">
    <property type="entry name" value="TonB_dep_Rec_b-barrel"/>
    <property type="match status" value="1"/>
</dbReference>
<dbReference type="PANTHER" id="PTHR47234:SF3">
    <property type="entry name" value="SECRETIN_TONB SHORT N-TERMINAL DOMAIN-CONTAINING PROTEIN"/>
    <property type="match status" value="1"/>
</dbReference>
<feature type="domain" description="TonB-dependent receptor plug" evidence="13">
    <location>
        <begin position="68"/>
        <end position="176"/>
    </location>
</feature>
<proteinExistence type="inferred from homology"/>
<gene>
    <name evidence="14" type="ORF">RZN05_03635</name>
</gene>
<dbReference type="SUPFAM" id="SSF56935">
    <property type="entry name" value="Porins"/>
    <property type="match status" value="1"/>
</dbReference>
<keyword evidence="3 8" id="KW-1134">Transmembrane beta strand</keyword>
<feature type="chain" id="PRO_5045882878" evidence="11">
    <location>
        <begin position="36"/>
        <end position="941"/>
    </location>
</feature>
<keyword evidence="5 9" id="KW-0798">TonB box</keyword>
<evidence type="ECO:0000256" key="9">
    <source>
        <dbReference type="RuleBase" id="RU003357"/>
    </source>
</evidence>
<evidence type="ECO:0000259" key="12">
    <source>
        <dbReference type="Pfam" id="PF00593"/>
    </source>
</evidence>
<evidence type="ECO:0000256" key="11">
    <source>
        <dbReference type="SAM" id="SignalP"/>
    </source>
</evidence>
<evidence type="ECO:0000259" key="13">
    <source>
        <dbReference type="Pfam" id="PF07715"/>
    </source>
</evidence>
<comment type="similarity">
    <text evidence="8 9">Belongs to the TonB-dependent receptor family.</text>
</comment>
<keyword evidence="15" id="KW-1185">Reference proteome</keyword>
<reference evidence="14 15" key="1">
    <citation type="submission" date="2023-10" db="EMBL/GenBank/DDBJ databases">
        <title>Sphingomonas sp. HF-S4 16S ribosomal RNA gene Genome sequencing and assembly.</title>
        <authorList>
            <person name="Lee H."/>
        </authorList>
    </citation>
    <scope>NUCLEOTIDE SEQUENCE [LARGE SCALE GENOMIC DNA]</scope>
    <source>
        <strain evidence="14 15">HF-S4</strain>
    </source>
</reference>
<dbReference type="EMBL" id="JAWJEJ010000001">
    <property type="protein sequence ID" value="MDV3456061.1"/>
    <property type="molecule type" value="Genomic_DNA"/>
</dbReference>
<dbReference type="PROSITE" id="PS52016">
    <property type="entry name" value="TONB_DEPENDENT_REC_3"/>
    <property type="match status" value="1"/>
</dbReference>
<accession>A0ABU3Y3V4</accession>
<sequence length="941" mass="99826">MRTSYDRKIRIRHARPGLRAAAVLVALTMASAASAQSEEPAPVLEEAEAPASEPEILVTGTRVSGFTAPTPVTAIGQEELESRAVRNLSDIMFDTPALKPAQNTGQSSQPIGASNFDLRGLGPNRTLVLLDGRRFPATDPTGGIDANVIPAALIKRLEIVTGGASAAYGSDAVSGVINVFLDDRFEGVKGSAQYSQSTYGDHYKPAASLAFGKAFGGFHLVAAGDYFRDSGELSQASRPWARGNYATLTNPGYPGTAGQTRLVIAPDARFSQMTLGGVTASNSIAPLRNLQFGPGGTVLPFARGSYVGGTFMSGGDGATLSATSNISPVIERATGFARLTYDASDTLSFYADALYSRADIYSDGTTATDNGTIVIQRDNAFLPTQIRDILTANAQTSFRIGRVGAEEGAFFNTVDNTVQRYGLGAKGTIGGGWRWDVSAQFSRVRYYREDGNNRDNNRFNLGVDSVINPATGQPICRALRNNPNPSAAQDPYGDIRSCVPINLFGAGSVSQAALDYIGGTAVLDSHQEQDVYAANVEGSPFATWAGDVSIAVGAEYRREKVVATNDERSKRSAWKTVNPQAFAGDLNVKEAYAELVVPLMRDSGFGQSLDVNLAGRITDYSTSGTVKTWKLGANYQPIDAIRLRATLSRDIRAANINELFSGQNQFINTITNPVTNVALSTLQLTGGNPGLRPEQSRAFTGGVVFQPGGIPGFRLSFDYFSFKIEDAIASLTGQQIVDGCLRLQQTDLCRAVTFDGNVITRVEATLINAAQSTAKGFDIEAAYGFALGGGRMSLRGLATHVSELTITSNGVTTDFAGTVGSTGTLGPAGGIPKWRGSLSADYAQDGFSLGALVRYVDGGKLNVTYVEGVDIADNDVPSRTYVDLNARVKLTKAIELYGTVDNVFNAAPPLTPNAVTAPSYASSVFYDRIGRTYAIGARFRF</sequence>
<dbReference type="Gene3D" id="2.40.170.20">
    <property type="entry name" value="TonB-dependent receptor, beta-barrel domain"/>
    <property type="match status" value="1"/>
</dbReference>
<feature type="region of interest" description="Disordered" evidence="10">
    <location>
        <begin position="35"/>
        <end position="54"/>
    </location>
</feature>
<dbReference type="InterPro" id="IPR039426">
    <property type="entry name" value="TonB-dep_rcpt-like"/>
</dbReference>
<dbReference type="InterPro" id="IPR012910">
    <property type="entry name" value="Plug_dom"/>
</dbReference>
<evidence type="ECO:0000256" key="7">
    <source>
        <dbReference type="ARBA" id="ARBA00023237"/>
    </source>
</evidence>
<keyword evidence="2 8" id="KW-0813">Transport</keyword>
<keyword evidence="7 8" id="KW-0998">Cell outer membrane</keyword>
<protein>
    <submittedName>
        <fullName evidence="14">TonB-dependent receptor</fullName>
    </submittedName>
</protein>
<keyword evidence="11" id="KW-0732">Signal</keyword>
<evidence type="ECO:0000256" key="8">
    <source>
        <dbReference type="PROSITE-ProRule" id="PRU01360"/>
    </source>
</evidence>
<dbReference type="PANTHER" id="PTHR47234">
    <property type="match status" value="1"/>
</dbReference>
<evidence type="ECO:0000256" key="4">
    <source>
        <dbReference type="ARBA" id="ARBA00022692"/>
    </source>
</evidence>
<organism evidence="14 15">
    <name type="scientific">Sphingomonas agrestis</name>
    <dbReference type="NCBI Taxonomy" id="3080540"/>
    <lineage>
        <taxon>Bacteria</taxon>
        <taxon>Pseudomonadati</taxon>
        <taxon>Pseudomonadota</taxon>
        <taxon>Alphaproteobacteria</taxon>
        <taxon>Sphingomonadales</taxon>
        <taxon>Sphingomonadaceae</taxon>
        <taxon>Sphingomonas</taxon>
    </lineage>
</organism>
<evidence type="ECO:0000256" key="6">
    <source>
        <dbReference type="ARBA" id="ARBA00023136"/>
    </source>
</evidence>
<dbReference type="Gene3D" id="2.170.130.10">
    <property type="entry name" value="TonB-dependent receptor, plug domain"/>
    <property type="match status" value="1"/>
</dbReference>
<dbReference type="RefSeq" id="WP_317225260.1">
    <property type="nucleotide sequence ID" value="NZ_JAWJEJ010000001.1"/>
</dbReference>
<dbReference type="InterPro" id="IPR036942">
    <property type="entry name" value="Beta-barrel_TonB_sf"/>
</dbReference>
<comment type="subcellular location">
    <subcellularLocation>
        <location evidence="1 8">Cell outer membrane</location>
        <topology evidence="1 8">Multi-pass membrane protein</topology>
    </subcellularLocation>
</comment>
<dbReference type="InterPro" id="IPR000531">
    <property type="entry name" value="Beta-barrel_TonB"/>
</dbReference>
<feature type="domain" description="TonB-dependent receptor-like beta-barrel" evidence="12">
    <location>
        <begin position="412"/>
        <end position="903"/>
    </location>
</feature>
<evidence type="ECO:0000256" key="2">
    <source>
        <dbReference type="ARBA" id="ARBA00022448"/>
    </source>
</evidence>
<name>A0ABU3Y3V4_9SPHN</name>
<dbReference type="Pfam" id="PF07715">
    <property type="entry name" value="Plug"/>
    <property type="match status" value="1"/>
</dbReference>
<keyword evidence="4 8" id="KW-0812">Transmembrane</keyword>
<evidence type="ECO:0000313" key="14">
    <source>
        <dbReference type="EMBL" id="MDV3456061.1"/>
    </source>
</evidence>
<feature type="signal peptide" evidence="11">
    <location>
        <begin position="1"/>
        <end position="35"/>
    </location>
</feature>
<keyword evidence="6 8" id="KW-0472">Membrane</keyword>
<keyword evidence="14" id="KW-0675">Receptor</keyword>
<evidence type="ECO:0000256" key="10">
    <source>
        <dbReference type="SAM" id="MobiDB-lite"/>
    </source>
</evidence>
<evidence type="ECO:0000256" key="3">
    <source>
        <dbReference type="ARBA" id="ARBA00022452"/>
    </source>
</evidence>
<dbReference type="InterPro" id="IPR037066">
    <property type="entry name" value="Plug_dom_sf"/>
</dbReference>
<evidence type="ECO:0000256" key="5">
    <source>
        <dbReference type="ARBA" id="ARBA00023077"/>
    </source>
</evidence>
<evidence type="ECO:0000256" key="1">
    <source>
        <dbReference type="ARBA" id="ARBA00004571"/>
    </source>
</evidence>
<dbReference type="Proteomes" id="UP001273531">
    <property type="component" value="Unassembled WGS sequence"/>
</dbReference>
<comment type="caution">
    <text evidence="14">The sequence shown here is derived from an EMBL/GenBank/DDBJ whole genome shotgun (WGS) entry which is preliminary data.</text>
</comment>